<keyword evidence="6" id="KW-0472">Membrane</keyword>
<evidence type="ECO:0000313" key="11">
    <source>
        <dbReference type="Proteomes" id="UP000237105"/>
    </source>
</evidence>
<gene>
    <name evidence="10" type="ORF">PanWU01x14_052130</name>
</gene>
<evidence type="ECO:0000256" key="4">
    <source>
        <dbReference type="ARBA" id="ARBA00022968"/>
    </source>
</evidence>
<dbReference type="GO" id="GO:0005794">
    <property type="term" value="C:Golgi apparatus"/>
    <property type="evidence" value="ECO:0007669"/>
    <property type="project" value="TreeGrafter"/>
</dbReference>
<keyword evidence="11" id="KW-1185">Reference proteome</keyword>
<dbReference type="PANTHER" id="PTHR32285:SF36">
    <property type="entry name" value="PROTEIN TRICHOME BIREFRINGENCE-LIKE 38"/>
    <property type="match status" value="1"/>
</dbReference>
<dbReference type="InterPro" id="IPR025846">
    <property type="entry name" value="TBL_N"/>
</dbReference>
<dbReference type="OrthoDB" id="630188at2759"/>
<keyword evidence="7" id="KW-0732">Signal</keyword>
<dbReference type="AlphaFoldDB" id="A0A2P5DM67"/>
<proteinExistence type="inferred from homology"/>
<comment type="subcellular location">
    <subcellularLocation>
        <location evidence="1">Membrane</location>
        <topology evidence="1">Single-pass membrane protein</topology>
    </subcellularLocation>
</comment>
<evidence type="ECO:0000256" key="5">
    <source>
        <dbReference type="ARBA" id="ARBA00022989"/>
    </source>
</evidence>
<protein>
    <submittedName>
        <fullName evidence="10">Trichome birefringence-like family</fullName>
    </submittedName>
</protein>
<accession>A0A2P5DM67</accession>
<dbReference type="Pfam" id="PF14416">
    <property type="entry name" value="PMR5N"/>
    <property type="match status" value="1"/>
</dbReference>
<comment type="similarity">
    <text evidence="2">Belongs to the PC-esterase family. TBL subfamily.</text>
</comment>
<keyword evidence="3" id="KW-0812">Transmembrane</keyword>
<feature type="chain" id="PRO_5015128841" evidence="7">
    <location>
        <begin position="32"/>
        <end position="374"/>
    </location>
</feature>
<dbReference type="EMBL" id="JXTB01000029">
    <property type="protein sequence ID" value="PON74381.1"/>
    <property type="molecule type" value="Genomic_DNA"/>
</dbReference>
<evidence type="ECO:0000256" key="3">
    <source>
        <dbReference type="ARBA" id="ARBA00022692"/>
    </source>
</evidence>
<dbReference type="InterPro" id="IPR029962">
    <property type="entry name" value="TBL"/>
</dbReference>
<sequence>MDMMVMRTRSSSSSCSFFVAIVLVFSSLCLANSEHLDSTTTTMRIGTSSTAKQKCNVYQGSWVFDNSYPLYDSRACPFIRKEFDCQKYGRPDKSYLKYKWKPKDCEIPRFDGRDFLKRFKGKKIMFIGDSISNNHWESLLCLLYTAVPGTNTIGQANGSVTTITFKDFGVSVSLFMSPYLVDIEEQRIGHVLKLNSLKNGNIWKEMDVLIFNSWLWWYRNDSRQQWDFIQDGKKIVKDMDRMDAFRKGLMTWAKWVDSTVDTAKTKVMFQGITPSHYDGKGWNKPGVINCGSETKPISGSIYPGGLPRAWFVLKDVLNQIRKPVHFLDITTLSQLRKDGHPSKYNVFGGMDCTHWCLAGVQDTWSQLLYVALTT</sequence>
<evidence type="ECO:0000259" key="9">
    <source>
        <dbReference type="Pfam" id="PF14416"/>
    </source>
</evidence>
<feature type="signal peptide" evidence="7">
    <location>
        <begin position="1"/>
        <end position="31"/>
    </location>
</feature>
<dbReference type="Pfam" id="PF13839">
    <property type="entry name" value="PC-Esterase"/>
    <property type="match status" value="1"/>
</dbReference>
<reference evidence="11" key="1">
    <citation type="submission" date="2016-06" db="EMBL/GenBank/DDBJ databases">
        <title>Parallel loss of symbiosis genes in relatives of nitrogen-fixing non-legume Parasponia.</title>
        <authorList>
            <person name="Van Velzen R."/>
            <person name="Holmer R."/>
            <person name="Bu F."/>
            <person name="Rutten L."/>
            <person name="Van Zeijl A."/>
            <person name="Liu W."/>
            <person name="Santuari L."/>
            <person name="Cao Q."/>
            <person name="Sharma T."/>
            <person name="Shen D."/>
            <person name="Roswanjaya Y."/>
            <person name="Wardhani T."/>
            <person name="Kalhor M.S."/>
            <person name="Jansen J."/>
            <person name="Van den Hoogen J."/>
            <person name="Gungor B."/>
            <person name="Hartog M."/>
            <person name="Hontelez J."/>
            <person name="Verver J."/>
            <person name="Yang W.-C."/>
            <person name="Schijlen E."/>
            <person name="Repin R."/>
            <person name="Schilthuizen M."/>
            <person name="Schranz E."/>
            <person name="Heidstra R."/>
            <person name="Miyata K."/>
            <person name="Fedorova E."/>
            <person name="Kohlen W."/>
            <person name="Bisseling T."/>
            <person name="Smit S."/>
            <person name="Geurts R."/>
        </authorList>
    </citation>
    <scope>NUCLEOTIDE SEQUENCE [LARGE SCALE GENOMIC DNA]</scope>
    <source>
        <strain evidence="11">cv. WU1-14</strain>
    </source>
</reference>
<name>A0A2P5DM67_PARAD</name>
<evidence type="ECO:0000256" key="1">
    <source>
        <dbReference type="ARBA" id="ARBA00004167"/>
    </source>
</evidence>
<dbReference type="PANTHER" id="PTHR32285">
    <property type="entry name" value="PROTEIN TRICHOME BIREFRINGENCE-LIKE 9-RELATED"/>
    <property type="match status" value="1"/>
</dbReference>
<feature type="domain" description="Trichome birefringence-like C-terminal" evidence="8">
    <location>
        <begin position="107"/>
        <end position="369"/>
    </location>
</feature>
<dbReference type="Proteomes" id="UP000237105">
    <property type="component" value="Unassembled WGS sequence"/>
</dbReference>
<evidence type="ECO:0000259" key="8">
    <source>
        <dbReference type="Pfam" id="PF13839"/>
    </source>
</evidence>
<keyword evidence="5" id="KW-1133">Transmembrane helix</keyword>
<evidence type="ECO:0000256" key="2">
    <source>
        <dbReference type="ARBA" id="ARBA00007727"/>
    </source>
</evidence>
<organism evidence="10 11">
    <name type="scientific">Parasponia andersonii</name>
    <name type="common">Sponia andersonii</name>
    <dbReference type="NCBI Taxonomy" id="3476"/>
    <lineage>
        <taxon>Eukaryota</taxon>
        <taxon>Viridiplantae</taxon>
        <taxon>Streptophyta</taxon>
        <taxon>Embryophyta</taxon>
        <taxon>Tracheophyta</taxon>
        <taxon>Spermatophyta</taxon>
        <taxon>Magnoliopsida</taxon>
        <taxon>eudicotyledons</taxon>
        <taxon>Gunneridae</taxon>
        <taxon>Pentapetalae</taxon>
        <taxon>rosids</taxon>
        <taxon>fabids</taxon>
        <taxon>Rosales</taxon>
        <taxon>Cannabaceae</taxon>
        <taxon>Parasponia</taxon>
    </lineage>
</organism>
<keyword evidence="4" id="KW-0735">Signal-anchor</keyword>
<dbReference type="GO" id="GO:0016413">
    <property type="term" value="F:O-acetyltransferase activity"/>
    <property type="evidence" value="ECO:0007669"/>
    <property type="project" value="InterPro"/>
</dbReference>
<dbReference type="InterPro" id="IPR026057">
    <property type="entry name" value="TBL_C"/>
</dbReference>
<evidence type="ECO:0000256" key="7">
    <source>
        <dbReference type="SAM" id="SignalP"/>
    </source>
</evidence>
<dbReference type="GO" id="GO:0016020">
    <property type="term" value="C:membrane"/>
    <property type="evidence" value="ECO:0007669"/>
    <property type="project" value="UniProtKB-SubCell"/>
</dbReference>
<feature type="domain" description="Trichome birefringence-like N-terminal" evidence="9">
    <location>
        <begin position="53"/>
        <end position="106"/>
    </location>
</feature>
<evidence type="ECO:0000256" key="6">
    <source>
        <dbReference type="ARBA" id="ARBA00023136"/>
    </source>
</evidence>
<evidence type="ECO:0000313" key="10">
    <source>
        <dbReference type="EMBL" id="PON74381.1"/>
    </source>
</evidence>
<comment type="caution">
    <text evidence="10">The sequence shown here is derived from an EMBL/GenBank/DDBJ whole genome shotgun (WGS) entry which is preliminary data.</text>
</comment>